<proteinExistence type="predicted"/>
<keyword evidence="2" id="KW-1133">Transmembrane helix</keyword>
<feature type="transmembrane region" description="Helical" evidence="2">
    <location>
        <begin position="51"/>
        <end position="71"/>
    </location>
</feature>
<organism evidence="3 4">
    <name type="scientific">Kutzneria viridogrisea</name>
    <dbReference type="NCBI Taxonomy" id="47990"/>
    <lineage>
        <taxon>Bacteria</taxon>
        <taxon>Bacillati</taxon>
        <taxon>Actinomycetota</taxon>
        <taxon>Actinomycetes</taxon>
        <taxon>Pseudonocardiales</taxon>
        <taxon>Pseudonocardiaceae</taxon>
        <taxon>Kutzneria</taxon>
    </lineage>
</organism>
<keyword evidence="4" id="KW-1185">Reference proteome</keyword>
<feature type="region of interest" description="Disordered" evidence="1">
    <location>
        <begin position="82"/>
        <end position="106"/>
    </location>
</feature>
<sequence length="226" mass="22760">MDAQLVRIVIGAALVLIGGAVMQGGVLRKLGWGPVSVVIHGNRPARTPRSAVAVGVLLTVIGMAVVVTGFLPAAMTTGSVPGTPEAAPPAASSPPRTSAVSPGGARSVRGRWEGSLGAVKLAVTQVDAANGLVTLHLEAVNNSPVTVMLIAPGNFTATDDRGTTYHAAAILTGWPYLVQSGQTAKGTIKLDMPLTAGATSLSVSFDSVIGSPVYGPLTVEDVGLPR</sequence>
<gene>
    <name evidence="3" type="ORF">BC739_005569</name>
</gene>
<reference evidence="3 4" key="1">
    <citation type="submission" date="2020-08" db="EMBL/GenBank/DDBJ databases">
        <title>Genomic Encyclopedia of Archaeal and Bacterial Type Strains, Phase II (KMG-II): from individual species to whole genera.</title>
        <authorList>
            <person name="Goeker M."/>
        </authorList>
    </citation>
    <scope>NUCLEOTIDE SEQUENCE [LARGE SCALE GENOMIC DNA]</scope>
    <source>
        <strain evidence="3 4">DSM 43850</strain>
    </source>
</reference>
<dbReference type="Proteomes" id="UP000517916">
    <property type="component" value="Unassembled WGS sequence"/>
</dbReference>
<evidence type="ECO:0000313" key="3">
    <source>
        <dbReference type="EMBL" id="MBA8928352.1"/>
    </source>
</evidence>
<accession>A0ABR6BN91</accession>
<keyword evidence="2" id="KW-0812">Transmembrane</keyword>
<evidence type="ECO:0008006" key="5">
    <source>
        <dbReference type="Google" id="ProtNLM"/>
    </source>
</evidence>
<evidence type="ECO:0000256" key="1">
    <source>
        <dbReference type="SAM" id="MobiDB-lite"/>
    </source>
</evidence>
<keyword evidence="2" id="KW-0472">Membrane</keyword>
<dbReference type="EMBL" id="JACJID010000004">
    <property type="protein sequence ID" value="MBA8928352.1"/>
    <property type="molecule type" value="Genomic_DNA"/>
</dbReference>
<name>A0ABR6BN91_9PSEU</name>
<protein>
    <recommendedName>
        <fullName evidence="5">DUF4352 domain-containing protein</fullName>
    </recommendedName>
</protein>
<feature type="compositionally biased region" description="Low complexity" evidence="1">
    <location>
        <begin position="84"/>
        <end position="102"/>
    </location>
</feature>
<feature type="transmembrane region" description="Helical" evidence="2">
    <location>
        <begin position="6"/>
        <end position="30"/>
    </location>
</feature>
<evidence type="ECO:0000313" key="4">
    <source>
        <dbReference type="Proteomes" id="UP000517916"/>
    </source>
</evidence>
<dbReference type="RefSeq" id="WP_025356562.1">
    <property type="nucleotide sequence ID" value="NZ_BAAABQ010000073.1"/>
</dbReference>
<comment type="caution">
    <text evidence="3">The sequence shown here is derived from an EMBL/GenBank/DDBJ whole genome shotgun (WGS) entry which is preliminary data.</text>
</comment>
<evidence type="ECO:0000256" key="2">
    <source>
        <dbReference type="SAM" id="Phobius"/>
    </source>
</evidence>